<feature type="transmembrane region" description="Helical" evidence="2">
    <location>
        <begin position="172"/>
        <end position="190"/>
    </location>
</feature>
<protein>
    <submittedName>
        <fullName evidence="3">Hypothetical protein Pa5D0035</fullName>
    </submittedName>
</protein>
<evidence type="ECO:0000256" key="1">
    <source>
        <dbReference type="SAM" id="MobiDB-lite"/>
    </source>
</evidence>
<evidence type="ECO:0000256" key="2">
    <source>
        <dbReference type="SAM" id="Phobius"/>
    </source>
</evidence>
<proteinExistence type="predicted"/>
<keyword evidence="2" id="KW-0812">Transmembrane</keyword>
<name>Q874Z7_PODAS</name>
<feature type="transmembrane region" description="Helical" evidence="2">
    <location>
        <begin position="237"/>
        <end position="257"/>
    </location>
</feature>
<evidence type="ECO:0000313" key="3">
    <source>
        <dbReference type="EMBL" id="CAD60722.1"/>
    </source>
</evidence>
<dbReference type="AlphaFoldDB" id="Q874Z7"/>
<feature type="region of interest" description="Disordered" evidence="1">
    <location>
        <begin position="99"/>
        <end position="145"/>
    </location>
</feature>
<accession>Q874Z7</accession>
<sequence>MDGRAQRRVIGRPYVGSVVYLRWWSGGSSVLCLDVTVPLQTVGIVKKEAMVKLHAGFSILHRRLFGFQKKRRTAGDFYAKVLSKAGPALPLQPGVLKPTLTASSESKSGSEQAWPPSKREKQPRPPPLFLGPLNKSTETGQTDPEIHGRVLGLPCRGEPLWSTLQDVINTSLSLVLVLAIISISFIRLFLLHNGDVTRPVHLIRCSPPARLSLRSPESGAILSRTLSCRKRDLPFPLLPLALFILALVVCLVAVEASSPTGHHPGRTSAKVRVFLVLNAVLAVMGAWALPSCSHLVPIPAKCFPLTTAPSSKTEGYGLQVVWRPSIEADHTKHAPLATIAKTPPGVASQPRPHALEESQARCLIARLSDNRHPDNPWATKHTRTELLEVTVLWMGKRCCSE</sequence>
<feature type="compositionally biased region" description="Polar residues" evidence="1">
    <location>
        <begin position="100"/>
        <end position="111"/>
    </location>
</feature>
<dbReference type="EMBL" id="BX088700">
    <property type="protein sequence ID" value="CAD60722.1"/>
    <property type="molecule type" value="Genomic_DNA"/>
</dbReference>
<reference evidence="3" key="1">
    <citation type="submission" date="2003-01" db="EMBL/GenBank/DDBJ databases">
        <authorList>
            <person name="Genoscope"/>
        </authorList>
    </citation>
    <scope>NUCLEOTIDE SEQUENCE</scope>
</reference>
<keyword evidence="2" id="KW-0472">Membrane</keyword>
<keyword evidence="2" id="KW-1133">Transmembrane helix</keyword>
<organism evidence="3">
    <name type="scientific">Podospora anserina</name>
    <name type="common">Pleurage anserina</name>
    <dbReference type="NCBI Taxonomy" id="2587412"/>
    <lineage>
        <taxon>Eukaryota</taxon>
        <taxon>Fungi</taxon>
        <taxon>Dikarya</taxon>
        <taxon>Ascomycota</taxon>
        <taxon>Pezizomycotina</taxon>
        <taxon>Sordariomycetes</taxon>
        <taxon>Sordariomycetidae</taxon>
        <taxon>Sordariales</taxon>
        <taxon>Podosporaceae</taxon>
        <taxon>Podospora</taxon>
    </lineage>
</organism>
<feature type="transmembrane region" description="Helical" evidence="2">
    <location>
        <begin position="269"/>
        <end position="289"/>
    </location>
</feature>